<proteinExistence type="predicted"/>
<reference evidence="1" key="1">
    <citation type="journal article" date="2014" name="Front. Microbiol.">
        <title>High frequency of phylogenetically diverse reductive dehalogenase-homologous genes in deep subseafloor sedimentary metagenomes.</title>
        <authorList>
            <person name="Kawai M."/>
            <person name="Futagami T."/>
            <person name="Toyoda A."/>
            <person name="Takaki Y."/>
            <person name="Nishi S."/>
            <person name="Hori S."/>
            <person name="Arai W."/>
            <person name="Tsubouchi T."/>
            <person name="Morono Y."/>
            <person name="Uchiyama I."/>
            <person name="Ito T."/>
            <person name="Fujiyama A."/>
            <person name="Inagaki F."/>
            <person name="Takami H."/>
        </authorList>
    </citation>
    <scope>NUCLEOTIDE SEQUENCE</scope>
    <source>
        <strain evidence="1">Expedition CK06-06</strain>
    </source>
</reference>
<name>X1RED0_9ZZZZ</name>
<dbReference type="AlphaFoldDB" id="X1RED0"/>
<evidence type="ECO:0000313" key="1">
    <source>
        <dbReference type="EMBL" id="GAI79082.1"/>
    </source>
</evidence>
<accession>X1RED0</accession>
<organism evidence="1">
    <name type="scientific">marine sediment metagenome</name>
    <dbReference type="NCBI Taxonomy" id="412755"/>
    <lineage>
        <taxon>unclassified sequences</taxon>
        <taxon>metagenomes</taxon>
        <taxon>ecological metagenomes</taxon>
    </lineage>
</organism>
<dbReference type="EMBL" id="BARW01006665">
    <property type="protein sequence ID" value="GAI79082.1"/>
    <property type="molecule type" value="Genomic_DNA"/>
</dbReference>
<gene>
    <name evidence="1" type="ORF">S12H4_13998</name>
</gene>
<comment type="caution">
    <text evidence="1">The sequence shown here is derived from an EMBL/GenBank/DDBJ whole genome shotgun (WGS) entry which is preliminary data.</text>
</comment>
<protein>
    <submittedName>
        <fullName evidence="1">Uncharacterized protein</fullName>
    </submittedName>
</protein>
<sequence>MKPKITLLANNAFVKEQCVMCGEGFEAGEILPELRDEDNELIDYLCDTCAYEPQNYASKLMEQAQCFENSAALLRRLAQIGVQPPDSDRKLELESLILTRDARQIDKLNSERSRETR</sequence>